<dbReference type="EMBL" id="MN740341">
    <property type="protein sequence ID" value="QHU01425.1"/>
    <property type="molecule type" value="Genomic_DNA"/>
</dbReference>
<name>A0A6C0J6S5_9ZZZZ</name>
<protein>
    <submittedName>
        <fullName evidence="1">Uncharacterized protein</fullName>
    </submittedName>
</protein>
<reference evidence="1" key="1">
    <citation type="journal article" date="2020" name="Nature">
        <title>Giant virus diversity and host interactions through global metagenomics.</title>
        <authorList>
            <person name="Schulz F."/>
            <person name="Roux S."/>
            <person name="Paez-Espino D."/>
            <person name="Jungbluth S."/>
            <person name="Walsh D.A."/>
            <person name="Denef V.J."/>
            <person name="McMahon K.D."/>
            <person name="Konstantinidis K.T."/>
            <person name="Eloe-Fadrosh E.A."/>
            <person name="Kyrpides N.C."/>
            <person name="Woyke T."/>
        </authorList>
    </citation>
    <scope>NUCLEOTIDE SEQUENCE</scope>
    <source>
        <strain evidence="1">GVMAG-M-3300025860-25</strain>
    </source>
</reference>
<dbReference type="AlphaFoldDB" id="A0A6C0J6S5"/>
<proteinExistence type="predicted"/>
<accession>A0A6C0J6S5</accession>
<evidence type="ECO:0000313" key="1">
    <source>
        <dbReference type="EMBL" id="QHU01425.1"/>
    </source>
</evidence>
<sequence length="131" mass="16033">MTLNQLFCHKPDQYILDILMESFKLENLQDNKIFTKKDVKEYDTVEKINSHKKEFEKYYLPCKSKKYLYELNEKKVMTILKQILKIFNYYVFSKEKYIDGEKFITYQVVPIDQRNILKVNKKDEKYIVSFD</sequence>
<organism evidence="1">
    <name type="scientific">viral metagenome</name>
    <dbReference type="NCBI Taxonomy" id="1070528"/>
    <lineage>
        <taxon>unclassified sequences</taxon>
        <taxon>metagenomes</taxon>
        <taxon>organismal metagenomes</taxon>
    </lineage>
</organism>